<organism evidence="1 2">
    <name type="scientific">Thermobrachium celere DSM 8682</name>
    <dbReference type="NCBI Taxonomy" id="941824"/>
    <lineage>
        <taxon>Bacteria</taxon>
        <taxon>Bacillati</taxon>
        <taxon>Bacillota</taxon>
        <taxon>Clostridia</taxon>
        <taxon>Eubacteriales</taxon>
        <taxon>Clostridiaceae</taxon>
        <taxon>Thermobrachium</taxon>
    </lineage>
</organism>
<dbReference type="RefSeq" id="WP_018662241.1">
    <property type="nucleotide sequence ID" value="NZ_HF952018.1"/>
</dbReference>
<evidence type="ECO:0000313" key="1">
    <source>
        <dbReference type="EMBL" id="CDF58293.1"/>
    </source>
</evidence>
<protein>
    <submittedName>
        <fullName evidence="1">Uncharacterized protein</fullName>
    </submittedName>
</protein>
<dbReference type="EMBL" id="CAVN010000095">
    <property type="protein sequence ID" value="CDF58293.1"/>
    <property type="molecule type" value="Genomic_DNA"/>
</dbReference>
<gene>
    <name evidence="1" type="ORF">TCEL_00339</name>
</gene>
<evidence type="ECO:0000313" key="2">
    <source>
        <dbReference type="Proteomes" id="UP000014923"/>
    </source>
</evidence>
<proteinExistence type="predicted"/>
<comment type="caution">
    <text evidence="1">The sequence shown here is derived from an EMBL/GenBank/DDBJ whole genome shotgun (WGS) entry which is preliminary data.</text>
</comment>
<name>R7RSM1_9CLOT</name>
<keyword evidence="2" id="KW-1185">Reference proteome</keyword>
<reference evidence="1" key="1">
    <citation type="submission" date="2013-03" db="EMBL/GenBank/DDBJ databases">
        <title>Draft genome sequence of the hydrogen-ethanol-producing anaerobic alkalithermophilic Caloramator celere.</title>
        <authorList>
            <person name="Ciranna A."/>
            <person name="Larjo A."/>
            <person name="Kivisto A."/>
            <person name="Santala V."/>
            <person name="Roos C."/>
            <person name="Karp M."/>
        </authorList>
    </citation>
    <scope>NUCLEOTIDE SEQUENCE [LARGE SCALE GENOMIC DNA]</scope>
    <source>
        <strain evidence="1">DSM 8682</strain>
    </source>
</reference>
<accession>R7RSM1</accession>
<dbReference type="Proteomes" id="UP000014923">
    <property type="component" value="Unassembled WGS sequence"/>
</dbReference>
<dbReference type="HOGENOM" id="CLU_3223207_0_0_9"/>
<dbReference type="AlphaFoldDB" id="R7RSM1"/>
<sequence>MPTKEIVISSIKYKDDVESWNKLLEILIDCIIDEYCGGAFEKNE</sequence>